<protein>
    <submittedName>
        <fullName evidence="2">Membrane protein</fullName>
    </submittedName>
</protein>
<evidence type="ECO:0000313" key="3">
    <source>
        <dbReference type="Proteomes" id="UP000642571"/>
    </source>
</evidence>
<feature type="transmembrane region" description="Helical" evidence="1">
    <location>
        <begin position="211"/>
        <end position="234"/>
    </location>
</feature>
<dbReference type="Pfam" id="PF13781">
    <property type="entry name" value="DoxX_3"/>
    <property type="match status" value="1"/>
</dbReference>
<keyword evidence="1" id="KW-1133">Transmembrane helix</keyword>
<feature type="transmembrane region" description="Helical" evidence="1">
    <location>
        <begin position="171"/>
        <end position="191"/>
    </location>
</feature>
<sequence length="306" mass="35319">MVNQNPIYVEIPIRAEMDDLWKASQNPDRHEQWDLRFSSITYQPKSHEEDPQEFTYKTNVGLGLSVAGWGRSKGTHDGKDGSRTSSLHFGTDQKISIITEGRGYWKYIPKSDKEMTFLTQYDYQTRFGTPGTWIDKLFFRPMIGWATALSFDVLKRWLEKGVEPKTQHMQFFAYWVLSFFFSFVWIYHGLIPKVLYRHPEEIALAESLLPFSVSAGSVVVCMGIAEILFGLTWWFIKRRRWLYYLQVFAFPVLTVSAIVADPSTLTHPFSPLTFNSGLFLLSVLGLAVSRDVPTAKNCKRKRKESA</sequence>
<accession>A0ABQ1QGR9</accession>
<evidence type="ECO:0000313" key="2">
    <source>
        <dbReference type="EMBL" id="GGD25663.1"/>
    </source>
</evidence>
<dbReference type="RefSeq" id="WP_308422092.1">
    <property type="nucleotide sequence ID" value="NZ_BMIN01000021.1"/>
</dbReference>
<organism evidence="2 3">
    <name type="scientific">Pontibacillus salipaludis</name>
    <dbReference type="NCBI Taxonomy" id="1697394"/>
    <lineage>
        <taxon>Bacteria</taxon>
        <taxon>Bacillati</taxon>
        <taxon>Bacillota</taxon>
        <taxon>Bacilli</taxon>
        <taxon>Bacillales</taxon>
        <taxon>Bacillaceae</taxon>
        <taxon>Pontibacillus</taxon>
    </lineage>
</organism>
<dbReference type="EMBL" id="BMIN01000021">
    <property type="protein sequence ID" value="GGD25663.1"/>
    <property type="molecule type" value="Genomic_DNA"/>
</dbReference>
<keyword evidence="1" id="KW-0472">Membrane</keyword>
<evidence type="ECO:0000256" key="1">
    <source>
        <dbReference type="SAM" id="Phobius"/>
    </source>
</evidence>
<proteinExistence type="predicted"/>
<keyword evidence="3" id="KW-1185">Reference proteome</keyword>
<gene>
    <name evidence="2" type="primary">yndG</name>
    <name evidence="2" type="ORF">GCM10011389_36560</name>
</gene>
<dbReference type="Proteomes" id="UP000642571">
    <property type="component" value="Unassembled WGS sequence"/>
</dbReference>
<feature type="transmembrane region" description="Helical" evidence="1">
    <location>
        <begin position="241"/>
        <end position="260"/>
    </location>
</feature>
<feature type="transmembrane region" description="Helical" evidence="1">
    <location>
        <begin position="272"/>
        <end position="292"/>
    </location>
</feature>
<name>A0ABQ1QGR9_9BACI</name>
<comment type="caution">
    <text evidence="2">The sequence shown here is derived from an EMBL/GenBank/DDBJ whole genome shotgun (WGS) entry which is preliminary data.</text>
</comment>
<dbReference type="SUPFAM" id="SSF55961">
    <property type="entry name" value="Bet v1-like"/>
    <property type="match status" value="1"/>
</dbReference>
<reference evidence="3" key="1">
    <citation type="journal article" date="2019" name="Int. J. Syst. Evol. Microbiol.">
        <title>The Global Catalogue of Microorganisms (GCM) 10K type strain sequencing project: providing services to taxonomists for standard genome sequencing and annotation.</title>
        <authorList>
            <consortium name="The Broad Institute Genomics Platform"/>
            <consortium name="The Broad Institute Genome Sequencing Center for Infectious Disease"/>
            <person name="Wu L."/>
            <person name="Ma J."/>
        </authorList>
    </citation>
    <scope>NUCLEOTIDE SEQUENCE [LARGE SCALE GENOMIC DNA]</scope>
    <source>
        <strain evidence="3">CGMCC 1.15353</strain>
    </source>
</reference>
<keyword evidence="1" id="KW-0812">Transmembrane</keyword>
<dbReference type="InterPro" id="IPR025695">
    <property type="entry name" value="DoxX-like"/>
</dbReference>